<comment type="caution">
    <text evidence="1">The sequence shown here is derived from an EMBL/GenBank/DDBJ whole genome shotgun (WGS) entry which is preliminary data.</text>
</comment>
<reference evidence="1 2" key="1">
    <citation type="submission" date="2011-08" db="EMBL/GenBank/DDBJ databases">
        <title>The Genome Sequence of Alistipes indistinctus YIT 12060.</title>
        <authorList>
            <consortium name="The Broad Institute Genome Sequencing Platform"/>
            <person name="Earl A."/>
            <person name="Ward D."/>
            <person name="Feldgarden M."/>
            <person name="Gevers D."/>
            <person name="Morotomi M."/>
            <person name="Young S.K."/>
            <person name="Zeng Q."/>
            <person name="Gargeya S."/>
            <person name="Fitzgerald M."/>
            <person name="Haas B."/>
            <person name="Abouelleil A."/>
            <person name="Alvarado L."/>
            <person name="Arachchi H.M."/>
            <person name="Berlin A."/>
            <person name="Brown A."/>
            <person name="Chapman S.B."/>
            <person name="Chen Z."/>
            <person name="Dunbar C."/>
            <person name="Freedman E."/>
            <person name="Gearin G."/>
            <person name="Gellesch M."/>
            <person name="Goldberg J."/>
            <person name="Griggs A."/>
            <person name="Gujja S."/>
            <person name="Heiman D."/>
            <person name="Howarth C."/>
            <person name="Larson L."/>
            <person name="Lui A."/>
            <person name="MacDonald P.J.P."/>
            <person name="Montmayeur A."/>
            <person name="Murphy C."/>
            <person name="Neiman D."/>
            <person name="Pearson M."/>
            <person name="Priest M."/>
            <person name="Roberts A."/>
            <person name="Saif S."/>
            <person name="Shea T."/>
            <person name="Shenoy N."/>
            <person name="Sisk P."/>
            <person name="Stolte C."/>
            <person name="Sykes S."/>
            <person name="Wortman J."/>
            <person name="Nusbaum C."/>
            <person name="Birren B."/>
        </authorList>
    </citation>
    <scope>NUCLEOTIDE SEQUENCE [LARGE SCALE GENOMIC DNA]</scope>
    <source>
        <strain evidence="1 2">YIT 12060</strain>
    </source>
</reference>
<keyword evidence="2" id="KW-1185">Reference proteome</keyword>
<dbReference type="eggNOG" id="ENOG50315EE">
    <property type="taxonomic scope" value="Bacteria"/>
</dbReference>
<dbReference type="PATRIC" id="fig|742725.3.peg.946"/>
<organism evidence="1 2">
    <name type="scientific">Alistipes indistinctus YIT 12060</name>
    <dbReference type="NCBI Taxonomy" id="742725"/>
    <lineage>
        <taxon>Bacteria</taxon>
        <taxon>Pseudomonadati</taxon>
        <taxon>Bacteroidota</taxon>
        <taxon>Bacteroidia</taxon>
        <taxon>Bacteroidales</taxon>
        <taxon>Rikenellaceae</taxon>
        <taxon>Alistipes</taxon>
    </lineage>
</organism>
<dbReference type="Proteomes" id="UP000006008">
    <property type="component" value="Unassembled WGS sequence"/>
</dbReference>
<evidence type="ECO:0000313" key="1">
    <source>
        <dbReference type="EMBL" id="EHB92688.1"/>
    </source>
</evidence>
<dbReference type="EMBL" id="ADLD01000009">
    <property type="protein sequence ID" value="EHB92688.1"/>
    <property type="molecule type" value="Genomic_DNA"/>
</dbReference>
<accession>G5H749</accession>
<sequence length="289" mass="33894">MEQGKIIYPFAPDLQISPLSSLNFEHDWRRDFQTPCHYEQKFVRWDRIRVQYAATDRYSFKACITDNDTGQTSVLNPTELKAFENSEQGTQGKVYEVMFNELAPGSYTFGIYIALTSDRLMARSSFRVVPVREEGTVRITYNHRRDEFDTVFSPERMFDFRVEGCFLPSESSFAVDSEGFRDQSDRYKQLSALPYRKDIFSVGGGFGVPNWVADKLNYIFSTSFVLIDEMKYSRSESAVPEMTSIHGDYPMYLYKIELEKDRHFQYEGRYGGDFNFDYNQDYNTVRYDI</sequence>
<dbReference type="HOGENOM" id="CLU_961847_0_0_10"/>
<dbReference type="AlphaFoldDB" id="G5H749"/>
<dbReference type="OrthoDB" id="1032272at2"/>
<dbReference type="RefSeq" id="WP_009133698.1">
    <property type="nucleotide sequence ID" value="NZ_CP102250.1"/>
</dbReference>
<evidence type="ECO:0000313" key="2">
    <source>
        <dbReference type="Proteomes" id="UP000006008"/>
    </source>
</evidence>
<dbReference type="GeneID" id="92816093"/>
<dbReference type="STRING" id="742725.HMPREF9450_00892"/>
<name>G5H749_9BACT</name>
<proteinExistence type="predicted"/>
<gene>
    <name evidence="1" type="ORF">HMPREF9450_00892</name>
</gene>
<protein>
    <submittedName>
        <fullName evidence="1">Uncharacterized protein</fullName>
    </submittedName>
</protein>